<comment type="cofactor">
    <cofactor evidence="3">
        <name>K(+)</name>
        <dbReference type="ChEBI" id="CHEBI:29103"/>
    </cofactor>
</comment>
<dbReference type="PROSITE" id="PS51385">
    <property type="entry name" value="YJEF_N"/>
    <property type="match status" value="1"/>
</dbReference>
<dbReference type="InterPro" id="IPR004443">
    <property type="entry name" value="YjeF_N_dom"/>
</dbReference>
<comment type="catalytic activity">
    <reaction evidence="1">
        <text>(6R)-NADHX = (6S)-NADHX</text>
        <dbReference type="Rhea" id="RHEA:32215"/>
        <dbReference type="ChEBI" id="CHEBI:64074"/>
        <dbReference type="ChEBI" id="CHEBI:64075"/>
        <dbReference type="EC" id="5.1.99.6"/>
    </reaction>
</comment>
<dbReference type="InterPro" id="IPR029056">
    <property type="entry name" value="Ribokinase-like"/>
</dbReference>
<dbReference type="SUPFAM" id="SSF64153">
    <property type="entry name" value="YjeF N-terminal domain-like"/>
    <property type="match status" value="1"/>
</dbReference>
<evidence type="ECO:0000259" key="21">
    <source>
        <dbReference type="PROSITE" id="PS51383"/>
    </source>
</evidence>
<name>A0A381R409_9ZZZZ</name>
<evidence type="ECO:0000256" key="4">
    <source>
        <dbReference type="ARBA" id="ARBA00006001"/>
    </source>
</evidence>
<evidence type="ECO:0000256" key="10">
    <source>
        <dbReference type="ARBA" id="ARBA00022840"/>
    </source>
</evidence>
<keyword evidence="10" id="KW-0067">ATP-binding</keyword>
<evidence type="ECO:0000256" key="3">
    <source>
        <dbReference type="ARBA" id="ARBA00001958"/>
    </source>
</evidence>
<organism evidence="23">
    <name type="scientific">marine metagenome</name>
    <dbReference type="NCBI Taxonomy" id="408172"/>
    <lineage>
        <taxon>unclassified sequences</taxon>
        <taxon>metagenomes</taxon>
        <taxon>ecological metagenomes</taxon>
    </lineage>
</organism>
<reference evidence="23" key="1">
    <citation type="submission" date="2018-05" db="EMBL/GenBank/DDBJ databases">
        <authorList>
            <person name="Lanie J.A."/>
            <person name="Ng W.-L."/>
            <person name="Kazmierczak K.M."/>
            <person name="Andrzejewski T.M."/>
            <person name="Davidsen T.M."/>
            <person name="Wayne K.J."/>
            <person name="Tettelin H."/>
            <person name="Glass J.I."/>
            <person name="Rusch D."/>
            <person name="Podicherti R."/>
            <person name="Tsui H.-C.T."/>
            <person name="Winkler M.E."/>
        </authorList>
    </citation>
    <scope>NUCLEOTIDE SEQUENCE</scope>
</reference>
<feature type="domain" description="YjeF N-terminal" evidence="22">
    <location>
        <begin position="14"/>
        <end position="216"/>
    </location>
</feature>
<evidence type="ECO:0000256" key="11">
    <source>
        <dbReference type="ARBA" id="ARBA00022857"/>
    </source>
</evidence>
<comment type="catalytic activity">
    <reaction evidence="19">
        <text>(6S)-NADHX + ADP = AMP + phosphate + NADH + H(+)</text>
        <dbReference type="Rhea" id="RHEA:32223"/>
        <dbReference type="ChEBI" id="CHEBI:15378"/>
        <dbReference type="ChEBI" id="CHEBI:43474"/>
        <dbReference type="ChEBI" id="CHEBI:57945"/>
        <dbReference type="ChEBI" id="CHEBI:64074"/>
        <dbReference type="ChEBI" id="CHEBI:456215"/>
        <dbReference type="ChEBI" id="CHEBI:456216"/>
        <dbReference type="EC" id="4.2.1.136"/>
    </reaction>
</comment>
<evidence type="ECO:0000256" key="5">
    <source>
        <dbReference type="ARBA" id="ARBA00009524"/>
    </source>
</evidence>
<dbReference type="GO" id="GO:0046872">
    <property type="term" value="F:metal ion binding"/>
    <property type="evidence" value="ECO:0007669"/>
    <property type="project" value="UniProtKB-KW"/>
</dbReference>
<dbReference type="Pfam" id="PF03853">
    <property type="entry name" value="YjeF_N"/>
    <property type="match status" value="1"/>
</dbReference>
<accession>A0A381R409</accession>
<dbReference type="EC" id="4.2.1.136" evidence="7"/>
<gene>
    <name evidence="23" type="ORF">METZ01_LOCUS39330</name>
</gene>
<evidence type="ECO:0000313" key="23">
    <source>
        <dbReference type="EMBL" id="SUZ86476.1"/>
    </source>
</evidence>
<dbReference type="HAMAP" id="MF_01966">
    <property type="entry name" value="NADHX_epimerase"/>
    <property type="match status" value="1"/>
</dbReference>
<keyword evidence="14" id="KW-0413">Isomerase</keyword>
<keyword evidence="16" id="KW-0511">Multifunctional enzyme</keyword>
<dbReference type="HAMAP" id="MF_01965">
    <property type="entry name" value="NADHX_dehydratase"/>
    <property type="match status" value="1"/>
</dbReference>
<dbReference type="PANTHER" id="PTHR12592:SF0">
    <property type="entry name" value="ATP-DEPENDENT (S)-NAD(P)H-HYDRATE DEHYDRATASE"/>
    <property type="match status" value="1"/>
</dbReference>
<evidence type="ECO:0000256" key="8">
    <source>
        <dbReference type="ARBA" id="ARBA00022723"/>
    </source>
</evidence>
<dbReference type="PROSITE" id="PS51383">
    <property type="entry name" value="YJEF_C_3"/>
    <property type="match status" value="1"/>
</dbReference>
<comment type="catalytic activity">
    <reaction evidence="20">
        <text>(6S)-NADPHX + ADP = AMP + phosphate + NADPH + H(+)</text>
        <dbReference type="Rhea" id="RHEA:32235"/>
        <dbReference type="ChEBI" id="CHEBI:15378"/>
        <dbReference type="ChEBI" id="CHEBI:43474"/>
        <dbReference type="ChEBI" id="CHEBI:57783"/>
        <dbReference type="ChEBI" id="CHEBI:64076"/>
        <dbReference type="ChEBI" id="CHEBI:456215"/>
        <dbReference type="ChEBI" id="CHEBI:456216"/>
        <dbReference type="EC" id="4.2.1.136"/>
    </reaction>
</comment>
<evidence type="ECO:0000256" key="19">
    <source>
        <dbReference type="ARBA" id="ARBA00048238"/>
    </source>
</evidence>
<keyword evidence="13" id="KW-0520">NAD</keyword>
<evidence type="ECO:0000256" key="1">
    <source>
        <dbReference type="ARBA" id="ARBA00000013"/>
    </source>
</evidence>
<dbReference type="AlphaFoldDB" id="A0A381R409"/>
<dbReference type="GO" id="GO:0110051">
    <property type="term" value="P:metabolite repair"/>
    <property type="evidence" value="ECO:0007669"/>
    <property type="project" value="TreeGrafter"/>
</dbReference>
<protein>
    <recommendedName>
        <fullName evidence="18">Nicotinamide nucleotide repair protein</fullName>
        <ecNumber evidence="7">4.2.1.136</ecNumber>
        <ecNumber evidence="6">5.1.99.6</ecNumber>
    </recommendedName>
</protein>
<keyword evidence="8" id="KW-0479">Metal-binding</keyword>
<evidence type="ECO:0000256" key="18">
    <source>
        <dbReference type="ARBA" id="ARBA00032624"/>
    </source>
</evidence>
<dbReference type="InterPro" id="IPR036652">
    <property type="entry name" value="YjeF_N_dom_sf"/>
</dbReference>
<keyword evidence="15" id="KW-0456">Lyase</keyword>
<keyword evidence="11" id="KW-0521">NADP</keyword>
<dbReference type="NCBIfam" id="TIGR00197">
    <property type="entry name" value="yjeF_nterm"/>
    <property type="match status" value="1"/>
</dbReference>
<dbReference type="EMBL" id="UINC01001683">
    <property type="protein sequence ID" value="SUZ86476.1"/>
    <property type="molecule type" value="Genomic_DNA"/>
</dbReference>
<comment type="similarity">
    <text evidence="4">In the N-terminal section; belongs to the NnrE/AIBP family.</text>
</comment>
<evidence type="ECO:0000256" key="2">
    <source>
        <dbReference type="ARBA" id="ARBA00000909"/>
    </source>
</evidence>
<proteinExistence type="inferred from homology"/>
<evidence type="ECO:0000256" key="20">
    <source>
        <dbReference type="ARBA" id="ARBA00049209"/>
    </source>
</evidence>
<dbReference type="GO" id="GO:0005524">
    <property type="term" value="F:ATP binding"/>
    <property type="evidence" value="ECO:0007669"/>
    <property type="project" value="UniProtKB-KW"/>
</dbReference>
<feature type="domain" description="YjeF C-terminal" evidence="21">
    <location>
        <begin position="226"/>
        <end position="495"/>
    </location>
</feature>
<evidence type="ECO:0000259" key="22">
    <source>
        <dbReference type="PROSITE" id="PS51385"/>
    </source>
</evidence>
<dbReference type="Gene3D" id="3.40.1190.20">
    <property type="match status" value="1"/>
</dbReference>
<dbReference type="PANTHER" id="PTHR12592">
    <property type="entry name" value="ATP-DEPENDENT (S)-NAD(P)H-HYDRATE DEHYDRATASE FAMILY MEMBER"/>
    <property type="match status" value="1"/>
</dbReference>
<evidence type="ECO:0000256" key="16">
    <source>
        <dbReference type="ARBA" id="ARBA00023268"/>
    </source>
</evidence>
<keyword evidence="12" id="KW-0630">Potassium</keyword>
<comment type="function">
    <text evidence="17">Bifunctional enzyme that catalyzes the epimerization of the S- and R-forms of NAD(P)HX and the dehydration of the S-form of NAD(P)HX at the expense of ADP, which is converted to AMP. This allows the repair of both epimers of NAD(P)HX, a damaged form of NAD(P)H that is a result of enzymatic or heat-dependent hydration.</text>
</comment>
<dbReference type="PIRSF" id="PIRSF017184">
    <property type="entry name" value="Nnr"/>
    <property type="match status" value="1"/>
</dbReference>
<dbReference type="GO" id="GO:0052855">
    <property type="term" value="F:ADP-dependent NAD(P)H-hydrate dehydratase activity"/>
    <property type="evidence" value="ECO:0007669"/>
    <property type="project" value="UniProtKB-EC"/>
</dbReference>
<dbReference type="GO" id="GO:0052856">
    <property type="term" value="F:NAD(P)HX epimerase activity"/>
    <property type="evidence" value="ECO:0007669"/>
    <property type="project" value="UniProtKB-EC"/>
</dbReference>
<evidence type="ECO:0000256" key="15">
    <source>
        <dbReference type="ARBA" id="ARBA00023239"/>
    </source>
</evidence>
<evidence type="ECO:0000256" key="17">
    <source>
        <dbReference type="ARBA" id="ARBA00025153"/>
    </source>
</evidence>
<dbReference type="EC" id="5.1.99.6" evidence="6"/>
<dbReference type="Gene3D" id="3.40.50.10260">
    <property type="entry name" value="YjeF N-terminal domain"/>
    <property type="match status" value="1"/>
</dbReference>
<dbReference type="CDD" id="cd01171">
    <property type="entry name" value="YXKO-related"/>
    <property type="match status" value="1"/>
</dbReference>
<comment type="similarity">
    <text evidence="5">In the C-terminal section; belongs to the NnrD/CARKD family.</text>
</comment>
<evidence type="ECO:0000256" key="12">
    <source>
        <dbReference type="ARBA" id="ARBA00022958"/>
    </source>
</evidence>
<evidence type="ECO:0000256" key="9">
    <source>
        <dbReference type="ARBA" id="ARBA00022741"/>
    </source>
</evidence>
<evidence type="ECO:0000256" key="14">
    <source>
        <dbReference type="ARBA" id="ARBA00023235"/>
    </source>
</evidence>
<evidence type="ECO:0000256" key="6">
    <source>
        <dbReference type="ARBA" id="ARBA00012228"/>
    </source>
</evidence>
<dbReference type="NCBIfam" id="TIGR00196">
    <property type="entry name" value="yjeF_cterm"/>
    <property type="match status" value="1"/>
</dbReference>
<comment type="catalytic activity">
    <reaction evidence="2">
        <text>(6R)-NADPHX = (6S)-NADPHX</text>
        <dbReference type="Rhea" id="RHEA:32227"/>
        <dbReference type="ChEBI" id="CHEBI:64076"/>
        <dbReference type="ChEBI" id="CHEBI:64077"/>
        <dbReference type="EC" id="5.1.99.6"/>
    </reaction>
</comment>
<keyword evidence="9" id="KW-0547">Nucleotide-binding</keyword>
<dbReference type="InterPro" id="IPR000631">
    <property type="entry name" value="CARKD"/>
</dbReference>
<dbReference type="InterPro" id="IPR030677">
    <property type="entry name" value="Nnr"/>
</dbReference>
<evidence type="ECO:0000256" key="7">
    <source>
        <dbReference type="ARBA" id="ARBA00013129"/>
    </source>
</evidence>
<dbReference type="SUPFAM" id="SSF53613">
    <property type="entry name" value="Ribokinase-like"/>
    <property type="match status" value="1"/>
</dbReference>
<evidence type="ECO:0000256" key="13">
    <source>
        <dbReference type="ARBA" id="ARBA00023027"/>
    </source>
</evidence>
<dbReference type="Pfam" id="PF01256">
    <property type="entry name" value="Carb_kinase"/>
    <property type="match status" value="1"/>
</dbReference>
<sequence>MTISDNYVYPAAEVSKIDNLAMQISAIPGFVLMRQAADFAYDKAIKFYPDTASIVVFCGLGNNAGDGYLFAVRALNEGKKIHVISLSSPEKLKGNALQAYQEYTNMGGQLISWDRNLDFSADLIVDAIFGIGLNRSVDGIFLESIQAINRSPIPILALDIPSGLNANTGEKMGDAISAKVTTTFVGHKQGLFLNSGPDCSGEIFFSNLNIPEKCYQSAKPSMTFVTEKLSKTVLTKRPISSHKGSFGHVLVVGGDHGMGGAVRIAAEAALRSGAGLVSVATRASNVSIVTKLRPEVMCHSLDDNPDKIGDLIAKATVIAVGPGLGLGDWAKNLLERVLESDLPLVVDADALNILSQNPRKRENWILTPHPGEAGKLLGVINPVIQSQRLDSLDKLVKKYGGTIVLKGNNTLVGGPNQIPYVVRTGNPGMASAGMGDLLTGIVAGLLGQFENIDHQLLAAIAANAHATAGDLAAGDGERGLIATDLFKYLKQHLNP</sequence>